<reference evidence="8" key="3">
    <citation type="submission" date="2012-09" db="EMBL/GenBank/DDBJ databases">
        <authorList>
            <consortium name="VectorBase"/>
        </authorList>
    </citation>
    <scope>NUCLEOTIDE SEQUENCE</scope>
    <source>
        <strain evidence="8">Liverpool</strain>
    </source>
</reference>
<dbReference type="Gene3D" id="2.60.120.290">
    <property type="entry name" value="Spermadhesin, CUB domain"/>
    <property type="match status" value="1"/>
</dbReference>
<dbReference type="Proteomes" id="UP000682892">
    <property type="component" value="Chromosome 3"/>
</dbReference>
<dbReference type="eggNOG" id="KOG3627">
    <property type="taxonomic scope" value="Eukaryota"/>
</dbReference>
<dbReference type="AlphaFoldDB" id="Q175C8"/>
<dbReference type="InterPro" id="IPR009003">
    <property type="entry name" value="Peptidase_S1_PA"/>
</dbReference>
<sequence length="393" mass="43452">MMIPLRSLVLTVLLPTLINGWFELCDQQFQLGGNADVQLLSPLYPNRKYPSGSSCRYTLIAPPGNSIQMTCDINIDTAQSTACSTELFYISTEGFSSLVGSEYFCGKGSISRNSLFNKMMIAYTSSSNTNGGTFNCRIKVVKQDCDCGWSRWQKIVGGTEAGINEYTSIVGLLDKLTASVFCSGVIISYRYILTAAHCVQNIPSSQRLQALVGDHDYKTGLETPYSQIYEIESIVMHENYNQDSRDNDIAVLKTTVDMQWTRGVGPVCLPFNYWYYDFNKLQVDVAGWGTTSYGGQTSTTLRRVTLDVIANADCTKAQYVNNQKLCTYTPGKDTCQYDSGGPLYLRGVQRMYTIGVVSYGGACAASTPSVNTRITAYLSWIQNKTTDATYCVK</sequence>
<dbReference type="EMBL" id="CH477402">
    <property type="protein sequence ID" value="EAT41693.1"/>
    <property type="molecule type" value="Genomic_DNA"/>
</dbReference>
<dbReference type="PROSITE" id="PS00134">
    <property type="entry name" value="TRYPSIN_HIS"/>
    <property type="match status" value="1"/>
</dbReference>
<feature type="domain" description="CUB" evidence="6">
    <location>
        <begin position="25"/>
        <end position="141"/>
    </location>
</feature>
<dbReference type="PaxDb" id="7159-AAEL006703-PA"/>
<gene>
    <name evidence="8" type="ORF">AaeL_AAEL006703</name>
</gene>
<dbReference type="CDD" id="cd00190">
    <property type="entry name" value="Tryp_SPc"/>
    <property type="match status" value="1"/>
</dbReference>
<dbReference type="STRING" id="7159.Q175C8"/>
<dbReference type="CDD" id="cd00041">
    <property type="entry name" value="CUB"/>
    <property type="match status" value="1"/>
</dbReference>
<accession>Q175C8</accession>
<organism evidence="8 9">
    <name type="scientific">Aedes aegypti</name>
    <name type="common">Yellowfever mosquito</name>
    <name type="synonym">Culex aegypti</name>
    <dbReference type="NCBI Taxonomy" id="7159"/>
    <lineage>
        <taxon>Eukaryota</taxon>
        <taxon>Metazoa</taxon>
        <taxon>Ecdysozoa</taxon>
        <taxon>Arthropoda</taxon>
        <taxon>Hexapoda</taxon>
        <taxon>Insecta</taxon>
        <taxon>Pterygota</taxon>
        <taxon>Neoptera</taxon>
        <taxon>Endopterygota</taxon>
        <taxon>Diptera</taxon>
        <taxon>Nematocera</taxon>
        <taxon>Culicoidea</taxon>
        <taxon>Culicidae</taxon>
        <taxon>Culicinae</taxon>
        <taxon>Aedini</taxon>
        <taxon>Aedes</taxon>
        <taxon>Stegomyia</taxon>
    </lineage>
</organism>
<evidence type="ECO:0000256" key="5">
    <source>
        <dbReference type="SAM" id="SignalP"/>
    </source>
</evidence>
<dbReference type="SUPFAM" id="SSF49854">
    <property type="entry name" value="Spermadhesin, CUB domain"/>
    <property type="match status" value="1"/>
</dbReference>
<dbReference type="SUPFAM" id="SSF50494">
    <property type="entry name" value="Trypsin-like serine proteases"/>
    <property type="match status" value="1"/>
</dbReference>
<dbReference type="GO" id="GO:0004252">
    <property type="term" value="F:serine-type endopeptidase activity"/>
    <property type="evidence" value="ECO:0007669"/>
    <property type="project" value="InterPro"/>
</dbReference>
<dbReference type="GO" id="GO:0006508">
    <property type="term" value="P:proteolysis"/>
    <property type="evidence" value="ECO:0007669"/>
    <property type="project" value="InterPro"/>
</dbReference>
<dbReference type="Pfam" id="PF00431">
    <property type="entry name" value="CUB"/>
    <property type="match status" value="1"/>
</dbReference>
<feature type="domain" description="Peptidase S1" evidence="7">
    <location>
        <begin position="155"/>
        <end position="386"/>
    </location>
</feature>
<dbReference type="InterPro" id="IPR051487">
    <property type="entry name" value="Ser/Thr_Proteases_Immune/Dev"/>
</dbReference>
<comment type="similarity">
    <text evidence="3">Belongs to the peptidase S1 family. CLIP subfamily.</text>
</comment>
<dbReference type="OMA" id="QCSTDNF"/>
<dbReference type="FunFam" id="2.40.10.10:FF:000068">
    <property type="entry name" value="transmembrane protease serine 2"/>
    <property type="match status" value="1"/>
</dbReference>
<dbReference type="InterPro" id="IPR043504">
    <property type="entry name" value="Peptidase_S1_PA_chymotrypsin"/>
</dbReference>
<dbReference type="MEROPS" id="S01.492"/>
<evidence type="ECO:0000259" key="7">
    <source>
        <dbReference type="PROSITE" id="PS50240"/>
    </source>
</evidence>
<dbReference type="InterPro" id="IPR000859">
    <property type="entry name" value="CUB_dom"/>
</dbReference>
<dbReference type="PROSITE" id="PS01180">
    <property type="entry name" value="CUB"/>
    <property type="match status" value="1"/>
</dbReference>
<feature type="signal peptide" evidence="5">
    <location>
        <begin position="1"/>
        <end position="20"/>
    </location>
</feature>
<name>Q175C8_AEDAE</name>
<evidence type="ECO:0000256" key="4">
    <source>
        <dbReference type="PROSITE-ProRule" id="PRU00059"/>
    </source>
</evidence>
<dbReference type="OrthoDB" id="6380398at2759"/>
<dbReference type="PhylomeDB" id="Q175C8"/>
<evidence type="ECO:0000256" key="1">
    <source>
        <dbReference type="ARBA" id="ARBA00023157"/>
    </source>
</evidence>
<dbReference type="InterPro" id="IPR001314">
    <property type="entry name" value="Peptidase_S1A"/>
</dbReference>
<reference evidence="8" key="2">
    <citation type="journal article" date="2007" name="Science">
        <title>Genome sequence of Aedes aegypti, a major arbovirus vector.</title>
        <authorList>
            <person name="Nene V."/>
            <person name="Wortman J.R."/>
            <person name="Lawson D."/>
            <person name="Haas B."/>
            <person name="Kodira C."/>
            <person name="Tu Z.J."/>
            <person name="Loftus B."/>
            <person name="Xi Z."/>
            <person name="Megy K."/>
            <person name="Grabherr M."/>
            <person name="Ren Q."/>
            <person name="Zdobnov E.M."/>
            <person name="Lobo N.F."/>
            <person name="Campbell K.S."/>
            <person name="Brown S.E."/>
            <person name="Bonaldo M.F."/>
            <person name="Zhu J."/>
            <person name="Sinkins S.P."/>
            <person name="Hogenkamp D.G."/>
            <person name="Amedeo P."/>
            <person name="Arensburger P."/>
            <person name="Atkinson P.W."/>
            <person name="Bidwell S."/>
            <person name="Biedler J."/>
            <person name="Birney E."/>
            <person name="Bruggner R.V."/>
            <person name="Costas J."/>
            <person name="Coy M.R."/>
            <person name="Crabtree J."/>
            <person name="Crawford M."/>
            <person name="Debruyn B."/>
            <person name="Decaprio D."/>
            <person name="Eiglmeier K."/>
            <person name="Eisenstadt E."/>
            <person name="El-Dorry H."/>
            <person name="Gelbart W.M."/>
            <person name="Gomes S.L."/>
            <person name="Hammond M."/>
            <person name="Hannick L.I."/>
            <person name="Hogan J.R."/>
            <person name="Holmes M.H."/>
            <person name="Jaffe D."/>
            <person name="Johnston J.S."/>
            <person name="Kennedy R.C."/>
            <person name="Koo H."/>
            <person name="Kravitz S."/>
            <person name="Kriventseva E.V."/>
            <person name="Kulp D."/>
            <person name="Labutti K."/>
            <person name="Lee E."/>
            <person name="Li S."/>
            <person name="Lovin D.D."/>
            <person name="Mao C."/>
            <person name="Mauceli E."/>
            <person name="Menck C.F."/>
            <person name="Miller J.R."/>
            <person name="Montgomery P."/>
            <person name="Mori A."/>
            <person name="Nascimento A.L."/>
            <person name="Naveira H.F."/>
            <person name="Nusbaum C."/>
            <person name="O'leary S."/>
            <person name="Orvis J."/>
            <person name="Pertea M."/>
            <person name="Quesneville H."/>
            <person name="Reidenbach K.R."/>
            <person name="Rogers Y.H."/>
            <person name="Roth C.W."/>
            <person name="Schneider J.R."/>
            <person name="Schatz M."/>
            <person name="Shumway M."/>
            <person name="Stanke M."/>
            <person name="Stinson E.O."/>
            <person name="Tubio J.M."/>
            <person name="Vanzee J.P."/>
            <person name="Verjovski-Almeida S."/>
            <person name="Werner D."/>
            <person name="White O."/>
            <person name="Wyder S."/>
            <person name="Zeng Q."/>
            <person name="Zhao Q."/>
            <person name="Zhao Y."/>
            <person name="Hill C.A."/>
            <person name="Raikhel A.S."/>
            <person name="Soares M.B."/>
            <person name="Knudson D.L."/>
            <person name="Lee N.H."/>
            <person name="Galagan J."/>
            <person name="Salzberg S.L."/>
            <person name="Paulsen I.T."/>
            <person name="Dimopoulos G."/>
            <person name="Collins F.H."/>
            <person name="Birren B."/>
            <person name="Fraser-Liggett C.M."/>
            <person name="Severson D.W."/>
        </authorList>
    </citation>
    <scope>NUCLEOTIDE SEQUENCE [LARGE SCALE GENOMIC DNA]</scope>
    <source>
        <strain evidence="8">Liverpool</strain>
    </source>
</reference>
<evidence type="ECO:0000259" key="6">
    <source>
        <dbReference type="PROSITE" id="PS01180"/>
    </source>
</evidence>
<dbReference type="HOGENOM" id="CLU_006842_2_0_1"/>
<dbReference type="SMART" id="SM00042">
    <property type="entry name" value="CUB"/>
    <property type="match status" value="1"/>
</dbReference>
<reference evidence="8" key="1">
    <citation type="submission" date="2005-10" db="EMBL/GenBank/DDBJ databases">
        <authorList>
            <person name="Loftus B.J."/>
            <person name="Nene V.M."/>
            <person name="Hannick L.I."/>
            <person name="Bidwell S."/>
            <person name="Haas B."/>
            <person name="Amedeo P."/>
            <person name="Orvis J."/>
            <person name="Wortman J.R."/>
            <person name="White O.R."/>
            <person name="Salzberg S."/>
            <person name="Shumway M."/>
            <person name="Koo H."/>
            <person name="Zhao Y."/>
            <person name="Holmes M."/>
            <person name="Miller J."/>
            <person name="Schatz M."/>
            <person name="Pop M."/>
            <person name="Pai G."/>
            <person name="Utterback T."/>
            <person name="Rogers Y.-H."/>
            <person name="Kravitz S."/>
            <person name="Fraser C.M."/>
        </authorList>
    </citation>
    <scope>NUCLEOTIDE SEQUENCE</scope>
    <source>
        <strain evidence="8">Liverpool</strain>
    </source>
</reference>
<keyword evidence="2" id="KW-0325">Glycoprotein</keyword>
<feature type="chain" id="PRO_5030175323" evidence="5">
    <location>
        <begin position="21"/>
        <end position="393"/>
    </location>
</feature>
<dbReference type="InterPro" id="IPR018114">
    <property type="entry name" value="TRYPSIN_HIS"/>
</dbReference>
<keyword evidence="5" id="KW-0732">Signal</keyword>
<dbReference type="InterPro" id="IPR035914">
    <property type="entry name" value="Sperma_CUB_dom_sf"/>
</dbReference>
<dbReference type="KEGG" id="aag:5568267"/>
<dbReference type="InterPro" id="IPR001254">
    <property type="entry name" value="Trypsin_dom"/>
</dbReference>
<evidence type="ECO:0000313" key="8">
    <source>
        <dbReference type="EMBL" id="EAT41693.1"/>
    </source>
</evidence>
<evidence type="ECO:0000313" key="9">
    <source>
        <dbReference type="Proteomes" id="UP000682892"/>
    </source>
</evidence>
<proteinExistence type="inferred from homology"/>
<evidence type="ECO:0000256" key="2">
    <source>
        <dbReference type="ARBA" id="ARBA00023180"/>
    </source>
</evidence>
<dbReference type="SMART" id="SM00020">
    <property type="entry name" value="Tryp_SPc"/>
    <property type="match status" value="1"/>
</dbReference>
<dbReference type="PROSITE" id="PS50240">
    <property type="entry name" value="TRYPSIN_DOM"/>
    <property type="match status" value="1"/>
</dbReference>
<dbReference type="PANTHER" id="PTHR24256">
    <property type="entry name" value="TRYPTASE-RELATED"/>
    <property type="match status" value="1"/>
</dbReference>
<dbReference type="Gene3D" id="2.40.10.10">
    <property type="entry name" value="Trypsin-like serine proteases"/>
    <property type="match status" value="1"/>
</dbReference>
<dbReference type="PRINTS" id="PR00722">
    <property type="entry name" value="CHYMOTRYPSIN"/>
</dbReference>
<dbReference type="VEuPathDB" id="VectorBase:AAEL006703"/>
<comment type="caution">
    <text evidence="4">Lacks conserved residue(s) required for the propagation of feature annotation.</text>
</comment>
<dbReference type="Pfam" id="PF00089">
    <property type="entry name" value="Trypsin"/>
    <property type="match status" value="1"/>
</dbReference>
<evidence type="ECO:0000256" key="3">
    <source>
        <dbReference type="ARBA" id="ARBA00024195"/>
    </source>
</evidence>
<keyword evidence="1" id="KW-1015">Disulfide bond</keyword>
<protein>
    <submittedName>
        <fullName evidence="8">AAEL006703-PA</fullName>
    </submittedName>
</protein>